<dbReference type="EMBL" id="RDBF01000001">
    <property type="protein sequence ID" value="RLV57333.1"/>
    <property type="molecule type" value="Genomic_DNA"/>
</dbReference>
<comment type="catalytic activity">
    <reaction evidence="4">
        <text>N-terminal L-arginyl-[protein] + L-leucyl-tRNA(Leu) = N-terminal L-leucyl-L-arginyl-[protein] + tRNA(Leu) + H(+)</text>
        <dbReference type="Rhea" id="RHEA:50416"/>
        <dbReference type="Rhea" id="RHEA-COMP:9613"/>
        <dbReference type="Rhea" id="RHEA-COMP:9622"/>
        <dbReference type="Rhea" id="RHEA-COMP:12672"/>
        <dbReference type="Rhea" id="RHEA-COMP:12673"/>
        <dbReference type="ChEBI" id="CHEBI:15378"/>
        <dbReference type="ChEBI" id="CHEBI:64719"/>
        <dbReference type="ChEBI" id="CHEBI:78442"/>
        <dbReference type="ChEBI" id="CHEBI:78494"/>
        <dbReference type="ChEBI" id="CHEBI:133044"/>
        <dbReference type="EC" id="2.3.2.6"/>
    </reaction>
</comment>
<comment type="caution">
    <text evidence="5">The sequence shown here is derived from an EMBL/GenBank/DDBJ whole genome shotgun (WGS) entry which is preliminary data.</text>
</comment>
<dbReference type="Gene3D" id="3.30.70.3550">
    <property type="entry name" value="Leucyl/phenylalanyl-tRNA-protein transferase, N-terminal domain"/>
    <property type="match status" value="1"/>
</dbReference>
<sequence>MSPPVPLPPSQWDFGSAPWPEDDDCVAAGADLEPATIVEAYRNGLFPMPHGGELLWWSPVERGVLRPGDLHVSRSLRRSMRRFRLTIDEDFVAVIDGCADPRRPGGWIDGRIRAAYEQLHAWGWAHSVEVWDDDGALVGGLYGLAIGRLFAGESMFHRATDASKAALAGLVDFLQSQAETDYLIDTQWQTPHLASLGVSTMSRAEYRRRIVDLVDAPAWTWPSSTTG</sequence>
<dbReference type="AlphaFoldDB" id="A0A3L8PRR2"/>
<dbReference type="OrthoDB" id="9790282at2"/>
<evidence type="ECO:0000313" key="6">
    <source>
        <dbReference type="Proteomes" id="UP000282515"/>
    </source>
</evidence>
<dbReference type="GO" id="GO:0005737">
    <property type="term" value="C:cytoplasm"/>
    <property type="evidence" value="ECO:0007669"/>
    <property type="project" value="UniProtKB-SubCell"/>
</dbReference>
<name>A0A3L8PRR2_9ACTN</name>
<comment type="subcellular location">
    <subcellularLocation>
        <location evidence="4">Cytoplasm</location>
    </subcellularLocation>
</comment>
<keyword evidence="6" id="KW-1185">Reference proteome</keyword>
<accession>A0A3L8PRR2</accession>
<dbReference type="EC" id="2.3.2.6" evidence="4"/>
<dbReference type="NCBIfam" id="TIGR00667">
    <property type="entry name" value="aat"/>
    <property type="match status" value="1"/>
</dbReference>
<dbReference type="GO" id="GO:0030163">
    <property type="term" value="P:protein catabolic process"/>
    <property type="evidence" value="ECO:0007669"/>
    <property type="project" value="UniProtKB-UniRule"/>
</dbReference>
<gene>
    <name evidence="4" type="primary">aat</name>
    <name evidence="5" type="ORF">D9V41_01440</name>
</gene>
<evidence type="ECO:0000313" key="5">
    <source>
        <dbReference type="EMBL" id="RLV57333.1"/>
    </source>
</evidence>
<protein>
    <recommendedName>
        <fullName evidence="4">Leucyl/phenylalanyl-tRNA--protein transferase</fullName>
        <ecNumber evidence="4">2.3.2.6</ecNumber>
    </recommendedName>
    <alternativeName>
        <fullName evidence="4">L/F-transferase</fullName>
    </alternativeName>
    <alternativeName>
        <fullName evidence="4">Leucyltransferase</fullName>
    </alternativeName>
    <alternativeName>
        <fullName evidence="4">Phenyalanyltransferase</fullName>
    </alternativeName>
</protein>
<keyword evidence="1 4" id="KW-0963">Cytoplasm</keyword>
<dbReference type="Gene3D" id="3.40.630.70">
    <property type="entry name" value="Leucyl/phenylalanyl-tRNA-protein transferase, C-terminal domain"/>
    <property type="match status" value="1"/>
</dbReference>
<dbReference type="InterPro" id="IPR042203">
    <property type="entry name" value="Leu/Phe-tRNA_Trfase_C"/>
</dbReference>
<dbReference type="HAMAP" id="MF_00688">
    <property type="entry name" value="Leu_Phe_trans"/>
    <property type="match status" value="1"/>
</dbReference>
<comment type="catalytic activity">
    <reaction evidence="4">
        <text>N-terminal L-lysyl-[protein] + L-leucyl-tRNA(Leu) = N-terminal L-leucyl-L-lysyl-[protein] + tRNA(Leu) + H(+)</text>
        <dbReference type="Rhea" id="RHEA:12340"/>
        <dbReference type="Rhea" id="RHEA-COMP:9613"/>
        <dbReference type="Rhea" id="RHEA-COMP:9622"/>
        <dbReference type="Rhea" id="RHEA-COMP:12670"/>
        <dbReference type="Rhea" id="RHEA-COMP:12671"/>
        <dbReference type="ChEBI" id="CHEBI:15378"/>
        <dbReference type="ChEBI" id="CHEBI:65249"/>
        <dbReference type="ChEBI" id="CHEBI:78442"/>
        <dbReference type="ChEBI" id="CHEBI:78494"/>
        <dbReference type="ChEBI" id="CHEBI:133043"/>
        <dbReference type="EC" id="2.3.2.6"/>
    </reaction>
</comment>
<evidence type="ECO:0000256" key="1">
    <source>
        <dbReference type="ARBA" id="ARBA00022490"/>
    </source>
</evidence>
<dbReference type="PANTHER" id="PTHR30098">
    <property type="entry name" value="LEUCYL/PHENYLALANYL-TRNA--PROTEIN TRANSFERASE"/>
    <property type="match status" value="1"/>
</dbReference>
<evidence type="ECO:0000256" key="2">
    <source>
        <dbReference type="ARBA" id="ARBA00022679"/>
    </source>
</evidence>
<keyword evidence="2 4" id="KW-0808">Transferase</keyword>
<dbReference type="InterPro" id="IPR042221">
    <property type="entry name" value="Leu/Phe-tRNA_Trfase_N"/>
</dbReference>
<dbReference type="PANTHER" id="PTHR30098:SF2">
    <property type="entry name" value="LEUCYL_PHENYLALANYL-TRNA--PROTEIN TRANSFERASE"/>
    <property type="match status" value="1"/>
</dbReference>
<evidence type="ECO:0000256" key="4">
    <source>
        <dbReference type="HAMAP-Rule" id="MF_00688"/>
    </source>
</evidence>
<dbReference type="InterPro" id="IPR016181">
    <property type="entry name" value="Acyl_CoA_acyltransferase"/>
</dbReference>
<dbReference type="Pfam" id="PF03588">
    <property type="entry name" value="Leu_Phe_trans"/>
    <property type="match status" value="1"/>
</dbReference>
<comment type="similarity">
    <text evidence="4">Belongs to the L/F-transferase family.</text>
</comment>
<dbReference type="Proteomes" id="UP000282515">
    <property type="component" value="Unassembled WGS sequence"/>
</dbReference>
<comment type="function">
    <text evidence="4">Functions in the N-end rule pathway of protein degradation where it conjugates Leu, Phe and, less efficiently, Met from aminoacyl-tRNAs to the N-termini of proteins containing an N-terminal arginine or lysine.</text>
</comment>
<evidence type="ECO:0000256" key="3">
    <source>
        <dbReference type="ARBA" id="ARBA00023315"/>
    </source>
</evidence>
<keyword evidence="3 4" id="KW-0012">Acyltransferase</keyword>
<reference evidence="5 6" key="1">
    <citation type="submission" date="2018-10" db="EMBL/GenBank/DDBJ databases">
        <title>Aeromicrobium sp. 9W16Y-2 whole genome shotgun sequence.</title>
        <authorList>
            <person name="Li F."/>
        </authorList>
    </citation>
    <scope>NUCLEOTIDE SEQUENCE [LARGE SCALE GENOMIC DNA]</scope>
    <source>
        <strain evidence="5 6">9W16Y-2</strain>
    </source>
</reference>
<dbReference type="RefSeq" id="WP_121792741.1">
    <property type="nucleotide sequence ID" value="NZ_RDBF01000001.1"/>
</dbReference>
<organism evidence="5 6">
    <name type="scientific">Aeromicrobium phragmitis</name>
    <dbReference type="NCBI Taxonomy" id="2478914"/>
    <lineage>
        <taxon>Bacteria</taxon>
        <taxon>Bacillati</taxon>
        <taxon>Actinomycetota</taxon>
        <taxon>Actinomycetes</taxon>
        <taxon>Propionibacteriales</taxon>
        <taxon>Nocardioidaceae</taxon>
        <taxon>Aeromicrobium</taxon>
    </lineage>
</organism>
<dbReference type="GO" id="GO:0008914">
    <property type="term" value="F:leucyl-tRNA--protein transferase activity"/>
    <property type="evidence" value="ECO:0007669"/>
    <property type="project" value="UniProtKB-UniRule"/>
</dbReference>
<dbReference type="InterPro" id="IPR004616">
    <property type="entry name" value="Leu/Phe-tRNA_Trfase"/>
</dbReference>
<dbReference type="SUPFAM" id="SSF55729">
    <property type="entry name" value="Acyl-CoA N-acyltransferases (Nat)"/>
    <property type="match status" value="1"/>
</dbReference>
<comment type="catalytic activity">
    <reaction evidence="4">
        <text>L-phenylalanyl-tRNA(Phe) + an N-terminal L-alpha-aminoacyl-[protein] = an N-terminal L-phenylalanyl-L-alpha-aminoacyl-[protein] + tRNA(Phe)</text>
        <dbReference type="Rhea" id="RHEA:43632"/>
        <dbReference type="Rhea" id="RHEA-COMP:9668"/>
        <dbReference type="Rhea" id="RHEA-COMP:9699"/>
        <dbReference type="Rhea" id="RHEA-COMP:10636"/>
        <dbReference type="Rhea" id="RHEA-COMP:10637"/>
        <dbReference type="ChEBI" id="CHEBI:78442"/>
        <dbReference type="ChEBI" id="CHEBI:78531"/>
        <dbReference type="ChEBI" id="CHEBI:78597"/>
        <dbReference type="ChEBI" id="CHEBI:83561"/>
        <dbReference type="EC" id="2.3.2.6"/>
    </reaction>
</comment>
<proteinExistence type="inferred from homology"/>